<dbReference type="GO" id="GO:0030979">
    <property type="term" value="P:alpha-glucan biosynthetic process"/>
    <property type="evidence" value="ECO:0007669"/>
    <property type="project" value="InterPro"/>
</dbReference>
<protein>
    <submittedName>
        <fullName evidence="7">1,4-alpha-glucan branching enzyme</fullName>
        <ecNumber evidence="7">2.4.1.18</ecNumber>
    </submittedName>
</protein>
<dbReference type="SUPFAM" id="SSF88688">
    <property type="entry name" value="Families 57/38 glycoside transferase middle domain"/>
    <property type="match status" value="1"/>
</dbReference>
<proteinExistence type="inferred from homology"/>
<sequence>MSAAGDGPGALAIVLHSHMPYVEGFGTWPFGEEWLFEALATCYLPLLDVLDGPGGDAVTLSLTPVLVDQLSAPGLGERFAAFLKDVRRASHALDVDGCRASGHDDLAAALELAAGDYERALERFGTLTAGDELGVVRALAPHAAWTSSATHAVLPLIATEAGVQLQLRAGIDGHRERFDAARPWRGGFWLPECAHAPWLDPLLEGAGVHATCVDLTDVLGGHGAPGHLTPYRTAAGPLLVPIDRAVMELVWSDGGYPAHGSYRDYHHRTTHDHHPWSVDGSVYDRSRALDRVRTDAAHFVAAARERVAEGGLSVCALDTELLGHWWYEGVDWLAAVLDEARVQGLRIVHLDDALAEFPAADPIDPGTTSWGTPRDLSTWDAPAVADLAWQARSAELAVVAAGPDADPRAVRELLALQSSDWAFMVTRTLAGEYPVERAAGHHTALVDALRSPGSADPAVRSLAPYARAATLLAP</sequence>
<feature type="active site" description="Proton donor" evidence="3">
    <location>
        <position position="318"/>
    </location>
</feature>
<dbReference type="Pfam" id="PF03065">
    <property type="entry name" value="Glyco_hydro_57"/>
    <property type="match status" value="1"/>
</dbReference>
<dbReference type="InterPro" id="IPR004300">
    <property type="entry name" value="Glyco_hydro_57_N"/>
</dbReference>
<keyword evidence="2 4" id="KW-0119">Carbohydrate metabolism</keyword>
<dbReference type="InterPro" id="IPR015293">
    <property type="entry name" value="BE_C"/>
</dbReference>
<evidence type="ECO:0000256" key="2">
    <source>
        <dbReference type="ARBA" id="ARBA00023277"/>
    </source>
</evidence>
<dbReference type="PANTHER" id="PTHR41695:SF1">
    <property type="entry name" value="1,4-ALPHA-GLUCAN BRANCHING ENZYME TK1436"/>
    <property type="match status" value="1"/>
</dbReference>
<feature type="domain" description="Glycoside hydrolase family 57 N-terminal" evidence="5">
    <location>
        <begin position="146"/>
        <end position="358"/>
    </location>
</feature>
<dbReference type="InterPro" id="IPR011330">
    <property type="entry name" value="Glyco_hydro/deAcase_b/a-brl"/>
</dbReference>
<evidence type="ECO:0000256" key="1">
    <source>
        <dbReference type="ARBA" id="ARBA00006821"/>
    </source>
</evidence>
<evidence type="ECO:0000313" key="7">
    <source>
        <dbReference type="EMBL" id="XAY07106.1"/>
    </source>
</evidence>
<evidence type="ECO:0000259" key="5">
    <source>
        <dbReference type="Pfam" id="PF03065"/>
    </source>
</evidence>
<dbReference type="InterPro" id="IPR037090">
    <property type="entry name" value="57_glycoside_trans_central"/>
</dbReference>
<dbReference type="EC" id="2.4.1.18" evidence="7"/>
<dbReference type="GO" id="GO:0003844">
    <property type="term" value="F:1,4-alpha-glucan branching enzyme activity"/>
    <property type="evidence" value="ECO:0007669"/>
    <property type="project" value="UniProtKB-EC"/>
</dbReference>
<dbReference type="AlphaFoldDB" id="A0AAU7AZD1"/>
<dbReference type="Gene3D" id="1.20.1430.10">
    <property type="entry name" value="Families 57/38 glycoside transferase, middle domain"/>
    <property type="match status" value="1"/>
</dbReference>
<dbReference type="EMBL" id="CP114014">
    <property type="protein sequence ID" value="XAY07106.1"/>
    <property type="molecule type" value="Genomic_DNA"/>
</dbReference>
<dbReference type="Gene3D" id="3.20.110.10">
    <property type="entry name" value="Glycoside hydrolase 38, N terminal domain"/>
    <property type="match status" value="1"/>
</dbReference>
<feature type="active site" description="Nucleophile" evidence="3">
    <location>
        <position position="192"/>
    </location>
</feature>
<evidence type="ECO:0000256" key="3">
    <source>
        <dbReference type="PIRSR" id="PIRSR640042-1"/>
    </source>
</evidence>
<dbReference type="RefSeq" id="WP_354698313.1">
    <property type="nucleotide sequence ID" value="NZ_CP114014.1"/>
</dbReference>
<comment type="similarity">
    <text evidence="1 4">Belongs to the glycosyl hydrolase 57 family.</text>
</comment>
<feature type="domain" description="1,4-alpha-glucan branching enzyme C-terminal" evidence="6">
    <location>
        <begin position="408"/>
        <end position="445"/>
    </location>
</feature>
<gene>
    <name evidence="7" type="ORF">DSM112329_03985</name>
</gene>
<dbReference type="KEGG" id="parq:DSM112329_03985"/>
<evidence type="ECO:0000256" key="4">
    <source>
        <dbReference type="RuleBase" id="RU361196"/>
    </source>
</evidence>
<reference evidence="7" key="1">
    <citation type="submission" date="2022-12" db="EMBL/GenBank/DDBJ databases">
        <title>Paraconexibacter alkalitolerans sp. nov. and Baekduia alba sp. nov., isolated from soil and emended description of the genera Paraconexibacter (Chun et al., 2020) and Baekduia (An et al., 2020).</title>
        <authorList>
            <person name="Vieira S."/>
            <person name="Huber K.J."/>
            <person name="Geppert A."/>
            <person name="Wolf J."/>
            <person name="Neumann-Schaal M."/>
            <person name="Muesken M."/>
            <person name="Overmann J."/>
        </authorList>
    </citation>
    <scope>NUCLEOTIDE SEQUENCE</scope>
    <source>
        <strain evidence="7">AEG42_29</strain>
    </source>
</reference>
<dbReference type="SUPFAM" id="SSF88713">
    <property type="entry name" value="Glycoside hydrolase/deacetylase"/>
    <property type="match status" value="1"/>
</dbReference>
<name>A0AAU7AZD1_9ACTN</name>
<dbReference type="GO" id="GO:0005576">
    <property type="term" value="C:extracellular region"/>
    <property type="evidence" value="ECO:0007669"/>
    <property type="project" value="TreeGrafter"/>
</dbReference>
<organism evidence="7">
    <name type="scientific">Paraconexibacter sp. AEG42_29</name>
    <dbReference type="NCBI Taxonomy" id="2997339"/>
    <lineage>
        <taxon>Bacteria</taxon>
        <taxon>Bacillati</taxon>
        <taxon>Actinomycetota</taxon>
        <taxon>Thermoleophilia</taxon>
        <taxon>Solirubrobacterales</taxon>
        <taxon>Paraconexibacteraceae</taxon>
        <taxon>Paraconexibacter</taxon>
    </lineage>
</organism>
<dbReference type="Pfam" id="PF09210">
    <property type="entry name" value="BE_C"/>
    <property type="match status" value="1"/>
</dbReference>
<keyword evidence="7" id="KW-0328">Glycosyltransferase</keyword>
<evidence type="ECO:0000259" key="6">
    <source>
        <dbReference type="Pfam" id="PF09210"/>
    </source>
</evidence>
<accession>A0AAU7AZD1</accession>
<dbReference type="InterPro" id="IPR028995">
    <property type="entry name" value="Glyco_hydro_57/38_cen_sf"/>
</dbReference>
<dbReference type="PANTHER" id="PTHR41695">
    <property type="entry name" value="1,4-ALPHA-GLUCAN BRANCHING ENZYME RV3031-RELATED"/>
    <property type="match status" value="1"/>
</dbReference>
<dbReference type="InterPro" id="IPR040042">
    <property type="entry name" value="Branching_enz_MT3115-like"/>
</dbReference>
<dbReference type="InterPro" id="IPR027291">
    <property type="entry name" value="Glyco_hydro_38_N_sf"/>
</dbReference>
<keyword evidence="7" id="KW-0808">Transferase</keyword>